<dbReference type="EMBL" id="JAPDGR010000684">
    <property type="protein sequence ID" value="KAJ2988178.1"/>
    <property type="molecule type" value="Genomic_DNA"/>
</dbReference>
<evidence type="ECO:0000313" key="1">
    <source>
        <dbReference type="EMBL" id="KAJ2988178.1"/>
    </source>
</evidence>
<reference evidence="1" key="1">
    <citation type="submission" date="2022-10" db="EMBL/GenBank/DDBJ databases">
        <title>Genome Sequence of Xylaria curta.</title>
        <authorList>
            <person name="Buettner E."/>
        </authorList>
    </citation>
    <scope>NUCLEOTIDE SEQUENCE</scope>
    <source>
        <strain evidence="1">Babe10</strain>
    </source>
</reference>
<name>A0ACC1PA53_9PEZI</name>
<comment type="caution">
    <text evidence="1">The sequence shown here is derived from an EMBL/GenBank/DDBJ whole genome shotgun (WGS) entry which is preliminary data.</text>
</comment>
<keyword evidence="2" id="KW-1185">Reference proteome</keyword>
<organism evidence="1 2">
    <name type="scientific">Xylaria curta</name>
    <dbReference type="NCBI Taxonomy" id="42375"/>
    <lineage>
        <taxon>Eukaryota</taxon>
        <taxon>Fungi</taxon>
        <taxon>Dikarya</taxon>
        <taxon>Ascomycota</taxon>
        <taxon>Pezizomycotina</taxon>
        <taxon>Sordariomycetes</taxon>
        <taxon>Xylariomycetidae</taxon>
        <taxon>Xylariales</taxon>
        <taxon>Xylariaceae</taxon>
        <taxon>Xylaria</taxon>
    </lineage>
</organism>
<protein>
    <submittedName>
        <fullName evidence="1">Uncharacterized protein</fullName>
    </submittedName>
</protein>
<gene>
    <name evidence="1" type="ORF">NUW58_g4118</name>
</gene>
<dbReference type="Proteomes" id="UP001143856">
    <property type="component" value="Unassembled WGS sequence"/>
</dbReference>
<proteinExistence type="predicted"/>
<evidence type="ECO:0000313" key="2">
    <source>
        <dbReference type="Proteomes" id="UP001143856"/>
    </source>
</evidence>
<sequence>MHATTDEIGHKLKPLLVKFEQDPLSVKIDQFTNFVTTAVGYTSVGSGNDRHALHEGMHLAADRIGIPYPKGSHSWYSFQAGANYGYLCYANLPLEARIYAGIFTWLAILVDDGANKDPEEWHQFVPRFLTASEHHNNVAQEFDRWLRLSYQHYSPVVANFIITSSLNFVNACALEGSEMPKMTRTAGGESWAYYIRDKNGVAEAYAWMTFPKAVCPDVSCYMEAVPDMAREICFTNDILSFYKEECVRETDNYMHNRASYEDVSVYEVLRRVIEENVEAHRRIALVLKGKEPYAQLWNDHALGFVAYHKITERYRLQDLGLDERLP</sequence>
<accession>A0ACC1PA53</accession>